<organism evidence="9 10">
    <name type="scientific">Ketogulonicigenium robustum</name>
    <dbReference type="NCBI Taxonomy" id="92947"/>
    <lineage>
        <taxon>Bacteria</taxon>
        <taxon>Pseudomonadati</taxon>
        <taxon>Pseudomonadota</taxon>
        <taxon>Alphaproteobacteria</taxon>
        <taxon>Rhodobacterales</taxon>
        <taxon>Roseobacteraceae</taxon>
        <taxon>Ketogulonicigenium</taxon>
    </lineage>
</organism>
<dbReference type="RefSeq" id="WP_085786129.1">
    <property type="nucleotide sequence ID" value="NZ_CP019937.1"/>
</dbReference>
<keyword evidence="4" id="KW-1003">Cell membrane</keyword>
<dbReference type="InterPro" id="IPR000522">
    <property type="entry name" value="ABC_transptr_permease_BtuC"/>
</dbReference>
<evidence type="ECO:0000256" key="3">
    <source>
        <dbReference type="ARBA" id="ARBA00022448"/>
    </source>
</evidence>
<dbReference type="Proteomes" id="UP000242447">
    <property type="component" value="Chromosome"/>
</dbReference>
<evidence type="ECO:0000256" key="2">
    <source>
        <dbReference type="ARBA" id="ARBA00007935"/>
    </source>
</evidence>
<evidence type="ECO:0000256" key="8">
    <source>
        <dbReference type="SAM" id="Phobius"/>
    </source>
</evidence>
<dbReference type="STRING" id="92947.BVG79_01269"/>
<feature type="transmembrane region" description="Helical" evidence="8">
    <location>
        <begin position="117"/>
        <end position="150"/>
    </location>
</feature>
<feature type="transmembrane region" description="Helical" evidence="8">
    <location>
        <begin position="293"/>
        <end position="309"/>
    </location>
</feature>
<evidence type="ECO:0000256" key="1">
    <source>
        <dbReference type="ARBA" id="ARBA00004651"/>
    </source>
</evidence>
<comment type="similarity">
    <text evidence="2">Belongs to the binding-protein-dependent transport system permease family. FecCD subfamily.</text>
</comment>
<sequence length="350" mass="35964">MSKTVVLRLGANISLPFSRRFLVALPLLVAALLVSMFAALNMGAMQTQLGDVWAALTTPADQWSDEARSVALFRLPRILAAVLAGAMLAVSGYLLQVVSRNGLADPGILGLSDGATVAVMVTSFLMPAVAVGALGGVALVGALGVALLVLGLGRRMLQSGGIILVGLSVNIVLGAVVEVILVSGSAMQFSRLLVWSRGTLASVDAGDLRFMAIWCAAMIPCVLLVSRWLAPLLLGPQTAESLGLRVGPAYALFVVLAAAAAAPVVATCGPVAFVGLMSSYIARGLVGDRPGEVLVTAMLAGGLILLWADTLGRTLFSPIIVSAGIMVSVVGVLSFILAARLGQRRSARQE</sequence>
<keyword evidence="6 8" id="KW-1133">Transmembrane helix</keyword>
<feature type="transmembrane region" description="Helical" evidence="8">
    <location>
        <begin position="315"/>
        <end position="339"/>
    </location>
</feature>
<dbReference type="Gene3D" id="1.10.3470.10">
    <property type="entry name" value="ABC transporter involved in vitamin B12 uptake, BtuC"/>
    <property type="match status" value="1"/>
</dbReference>
<keyword evidence="3" id="KW-0813">Transport</keyword>
<keyword evidence="7 8" id="KW-0472">Membrane</keyword>
<evidence type="ECO:0000313" key="9">
    <source>
        <dbReference type="EMBL" id="ARO14615.1"/>
    </source>
</evidence>
<evidence type="ECO:0000256" key="4">
    <source>
        <dbReference type="ARBA" id="ARBA00022475"/>
    </source>
</evidence>
<dbReference type="SUPFAM" id="SSF81345">
    <property type="entry name" value="ABC transporter involved in vitamin B12 uptake, BtuC"/>
    <property type="match status" value="1"/>
</dbReference>
<proteinExistence type="inferred from homology"/>
<dbReference type="GO" id="GO:0005886">
    <property type="term" value="C:plasma membrane"/>
    <property type="evidence" value="ECO:0007669"/>
    <property type="project" value="UniProtKB-SubCell"/>
</dbReference>
<feature type="transmembrane region" description="Helical" evidence="8">
    <location>
        <begin position="162"/>
        <end position="187"/>
    </location>
</feature>
<dbReference type="OrthoDB" id="9811975at2"/>
<evidence type="ECO:0000256" key="5">
    <source>
        <dbReference type="ARBA" id="ARBA00022692"/>
    </source>
</evidence>
<dbReference type="GO" id="GO:0022857">
    <property type="term" value="F:transmembrane transporter activity"/>
    <property type="evidence" value="ECO:0007669"/>
    <property type="project" value="InterPro"/>
</dbReference>
<keyword evidence="5 8" id="KW-0812">Transmembrane</keyword>
<dbReference type="KEGG" id="kro:BVG79_01269"/>
<evidence type="ECO:0000256" key="7">
    <source>
        <dbReference type="ARBA" id="ARBA00023136"/>
    </source>
</evidence>
<feature type="transmembrane region" description="Helical" evidence="8">
    <location>
        <begin position="78"/>
        <end position="96"/>
    </location>
</feature>
<dbReference type="PANTHER" id="PTHR30472">
    <property type="entry name" value="FERRIC ENTEROBACTIN TRANSPORT SYSTEM PERMEASE PROTEIN"/>
    <property type="match status" value="1"/>
</dbReference>
<comment type="subcellular location">
    <subcellularLocation>
        <location evidence="1">Cell membrane</location>
        <topology evidence="1">Multi-pass membrane protein</topology>
    </subcellularLocation>
</comment>
<evidence type="ECO:0000313" key="10">
    <source>
        <dbReference type="Proteomes" id="UP000242447"/>
    </source>
</evidence>
<feature type="transmembrane region" description="Helical" evidence="8">
    <location>
        <begin position="208"/>
        <end position="230"/>
    </location>
</feature>
<dbReference type="InterPro" id="IPR037294">
    <property type="entry name" value="ABC_BtuC-like"/>
</dbReference>
<name>A0A1W6NZD9_9RHOB</name>
<dbReference type="AlphaFoldDB" id="A0A1W6NZD9"/>
<feature type="transmembrane region" description="Helical" evidence="8">
    <location>
        <begin position="250"/>
        <end position="281"/>
    </location>
</feature>
<accession>A0A1W6NZD9</accession>
<dbReference type="PANTHER" id="PTHR30472:SF37">
    <property type="entry name" value="FE(3+) DICITRATE TRANSPORT SYSTEM PERMEASE PROTEIN FECD-RELATED"/>
    <property type="match status" value="1"/>
</dbReference>
<protein>
    <submittedName>
        <fullName evidence="9">Ferrichrome transport system permease protein FhuG</fullName>
    </submittedName>
</protein>
<feature type="transmembrane region" description="Helical" evidence="8">
    <location>
        <begin position="21"/>
        <end position="40"/>
    </location>
</feature>
<dbReference type="GO" id="GO:0033214">
    <property type="term" value="P:siderophore-iron import into cell"/>
    <property type="evidence" value="ECO:0007669"/>
    <property type="project" value="TreeGrafter"/>
</dbReference>
<dbReference type="CDD" id="cd06550">
    <property type="entry name" value="TM_ABC_iron-siderophores_like"/>
    <property type="match status" value="1"/>
</dbReference>
<dbReference type="EMBL" id="CP019937">
    <property type="protein sequence ID" value="ARO14615.1"/>
    <property type="molecule type" value="Genomic_DNA"/>
</dbReference>
<evidence type="ECO:0000256" key="6">
    <source>
        <dbReference type="ARBA" id="ARBA00022989"/>
    </source>
</evidence>
<gene>
    <name evidence="9" type="primary">fhuG</name>
    <name evidence="9" type="ORF">BVG79_01269</name>
</gene>
<keyword evidence="10" id="KW-1185">Reference proteome</keyword>
<dbReference type="Pfam" id="PF01032">
    <property type="entry name" value="FecCD"/>
    <property type="match status" value="1"/>
</dbReference>
<reference evidence="9 10" key="1">
    <citation type="submission" date="2017-02" db="EMBL/GenBank/DDBJ databases">
        <title>Ketogulonicigenium robustum SPU B003 Genome sequencing and assembly.</title>
        <authorList>
            <person name="Li Y."/>
            <person name="Liu L."/>
            <person name="Wang C."/>
            <person name="Zhang M."/>
            <person name="Zhang T."/>
            <person name="Zhang Y."/>
        </authorList>
    </citation>
    <scope>NUCLEOTIDE SEQUENCE [LARGE SCALE GENOMIC DNA]</scope>
    <source>
        <strain evidence="9 10">SPU_B003</strain>
    </source>
</reference>